<evidence type="ECO:0000256" key="1">
    <source>
        <dbReference type="SAM" id="MobiDB-lite"/>
    </source>
</evidence>
<proteinExistence type="predicted"/>
<feature type="transmembrane region" description="Helical" evidence="2">
    <location>
        <begin position="120"/>
        <end position="138"/>
    </location>
</feature>
<evidence type="ECO:0000313" key="3">
    <source>
        <dbReference type="EMBL" id="MFC7277629.1"/>
    </source>
</evidence>
<name>A0ABW2HWP7_9ACTN</name>
<comment type="caution">
    <text evidence="3">The sequence shown here is derived from an EMBL/GenBank/DDBJ whole genome shotgun (WGS) entry which is preliminary data.</text>
</comment>
<feature type="compositionally biased region" description="Low complexity" evidence="1">
    <location>
        <begin position="187"/>
        <end position="200"/>
    </location>
</feature>
<keyword evidence="4" id="KW-1185">Reference proteome</keyword>
<feature type="transmembrane region" description="Helical" evidence="2">
    <location>
        <begin position="60"/>
        <end position="81"/>
    </location>
</feature>
<gene>
    <name evidence="3" type="ORF">ACFQS1_26860</name>
</gene>
<evidence type="ECO:0000256" key="2">
    <source>
        <dbReference type="SAM" id="Phobius"/>
    </source>
</evidence>
<feature type="transmembrane region" description="Helical" evidence="2">
    <location>
        <begin position="21"/>
        <end position="48"/>
    </location>
</feature>
<dbReference type="Proteomes" id="UP001596548">
    <property type="component" value="Unassembled WGS sequence"/>
</dbReference>
<keyword evidence="2" id="KW-0472">Membrane</keyword>
<feature type="transmembrane region" description="Helical" evidence="2">
    <location>
        <begin position="93"/>
        <end position="114"/>
    </location>
</feature>
<dbReference type="EMBL" id="JBHTBJ010000024">
    <property type="protein sequence ID" value="MFC7277629.1"/>
    <property type="molecule type" value="Genomic_DNA"/>
</dbReference>
<reference evidence="4" key="1">
    <citation type="journal article" date="2019" name="Int. J. Syst. Evol. Microbiol.">
        <title>The Global Catalogue of Microorganisms (GCM) 10K type strain sequencing project: providing services to taxonomists for standard genome sequencing and annotation.</title>
        <authorList>
            <consortium name="The Broad Institute Genomics Platform"/>
            <consortium name="The Broad Institute Genome Sequencing Center for Infectious Disease"/>
            <person name="Wu L."/>
            <person name="Ma J."/>
        </authorList>
    </citation>
    <scope>NUCLEOTIDE SEQUENCE [LARGE SCALE GENOMIC DNA]</scope>
    <source>
        <strain evidence="4">XZYJT-10</strain>
    </source>
</reference>
<accession>A0ABW2HWP7</accession>
<organism evidence="3 4">
    <name type="scientific">Paractinoplanes rhizophilus</name>
    <dbReference type="NCBI Taxonomy" id="1416877"/>
    <lineage>
        <taxon>Bacteria</taxon>
        <taxon>Bacillati</taxon>
        <taxon>Actinomycetota</taxon>
        <taxon>Actinomycetes</taxon>
        <taxon>Micromonosporales</taxon>
        <taxon>Micromonosporaceae</taxon>
        <taxon>Paractinoplanes</taxon>
    </lineage>
</organism>
<dbReference type="RefSeq" id="WP_378973464.1">
    <property type="nucleotide sequence ID" value="NZ_JBHTBJ010000024.1"/>
</dbReference>
<feature type="region of interest" description="Disordered" evidence="1">
    <location>
        <begin position="169"/>
        <end position="202"/>
    </location>
</feature>
<protein>
    <submittedName>
        <fullName evidence="3">Uncharacterized protein</fullName>
    </submittedName>
</protein>
<keyword evidence="2" id="KW-1133">Transmembrane helix</keyword>
<evidence type="ECO:0000313" key="4">
    <source>
        <dbReference type="Proteomes" id="UP001596548"/>
    </source>
</evidence>
<sequence length="225" mass="24142">MVEMIEVGDFRRSRRMDAVTAASVVLTINAALFLLTAVVGAPFLLYIFADDDTGTWDRMWPLVTWWSVAALVGTASARVAVQAVGRGNHDFRRGGVVAALATAAAISVLVVTSFGRSPALAAVGALFALANLFAAVALGNADNPVTEEDFELEEDLADREDEIAYGPDAELEPAEETPARETIELSPRANRGPGRAAPAAARRRMRRQAALVTLTGVRMPRRPRR</sequence>
<keyword evidence="2" id="KW-0812">Transmembrane</keyword>